<evidence type="ECO:0000313" key="3">
    <source>
        <dbReference type="EMBL" id="CAH0554362.1"/>
    </source>
</evidence>
<dbReference type="EMBL" id="OV121135">
    <property type="protein sequence ID" value="CAH0554362.1"/>
    <property type="molecule type" value="Genomic_DNA"/>
</dbReference>
<comment type="similarity">
    <text evidence="2">Belongs to the short-chain dehydrogenases/reductases (SDR) family.</text>
</comment>
<evidence type="ECO:0000256" key="2">
    <source>
        <dbReference type="RuleBase" id="RU000363"/>
    </source>
</evidence>
<dbReference type="InterPro" id="IPR002347">
    <property type="entry name" value="SDR_fam"/>
</dbReference>
<dbReference type="AlphaFoldDB" id="A0A9P0B4S6"/>
<accession>A0A9P0B4S6</accession>
<name>A0A9P0B4S6_BRAAE</name>
<dbReference type="Proteomes" id="UP001154078">
    <property type="component" value="Chromosome 4"/>
</dbReference>
<proteinExistence type="inferred from homology"/>
<dbReference type="PANTHER" id="PTHR43157">
    <property type="entry name" value="PHOSPHATIDYLINOSITOL-GLYCAN BIOSYNTHESIS CLASS F PROTEIN-RELATED"/>
    <property type="match status" value="1"/>
</dbReference>
<dbReference type="PRINTS" id="PR00081">
    <property type="entry name" value="GDHRDH"/>
</dbReference>
<evidence type="ECO:0000256" key="1">
    <source>
        <dbReference type="ARBA" id="ARBA00023002"/>
    </source>
</evidence>
<sequence length="326" mass="36767">MLVFILSAVLLVAFFLFIFNKLTLGISDSAVCLVGKTAIVTGGNAGIGYHIVRILASRGCRIIIADRDNSDKTREKLINETKNPNIISKHLDLASFESIRKFAEEFNNCEERLDILINNAGVGKSFTDKTVDGFNDVVQINHLGPFLLTHLLMDKLKKCAPSRIVNTSSSLAFTNNLTKENFLTHQNFEYWIIPFNMMTNYSNTKLEVLMTSNIMAGKLKGTGVTCNAVHPGIARTDLIQKSMPTNYFALWWTIGYNLITAKNPWEAAQNTVHVATAHELENVTGKYFWDCKVFPFLPKPAQNMEFSRWVYEESEKLVKLKESEKL</sequence>
<dbReference type="Pfam" id="PF00106">
    <property type="entry name" value="adh_short"/>
    <property type="match status" value="1"/>
</dbReference>
<gene>
    <name evidence="3" type="ORF">MELIAE_LOCUS5964</name>
</gene>
<dbReference type="OrthoDB" id="191139at2759"/>
<evidence type="ECO:0000313" key="4">
    <source>
        <dbReference type="Proteomes" id="UP001154078"/>
    </source>
</evidence>
<dbReference type="SUPFAM" id="SSF51735">
    <property type="entry name" value="NAD(P)-binding Rossmann-fold domains"/>
    <property type="match status" value="1"/>
</dbReference>
<dbReference type="GO" id="GO:0016491">
    <property type="term" value="F:oxidoreductase activity"/>
    <property type="evidence" value="ECO:0007669"/>
    <property type="project" value="UniProtKB-KW"/>
</dbReference>
<dbReference type="InterPro" id="IPR036291">
    <property type="entry name" value="NAD(P)-bd_dom_sf"/>
</dbReference>
<dbReference type="PRINTS" id="PR00080">
    <property type="entry name" value="SDRFAMILY"/>
</dbReference>
<keyword evidence="4" id="KW-1185">Reference proteome</keyword>
<organism evidence="3 4">
    <name type="scientific">Brassicogethes aeneus</name>
    <name type="common">Rape pollen beetle</name>
    <name type="synonym">Meligethes aeneus</name>
    <dbReference type="NCBI Taxonomy" id="1431903"/>
    <lineage>
        <taxon>Eukaryota</taxon>
        <taxon>Metazoa</taxon>
        <taxon>Ecdysozoa</taxon>
        <taxon>Arthropoda</taxon>
        <taxon>Hexapoda</taxon>
        <taxon>Insecta</taxon>
        <taxon>Pterygota</taxon>
        <taxon>Neoptera</taxon>
        <taxon>Endopterygota</taxon>
        <taxon>Coleoptera</taxon>
        <taxon>Polyphaga</taxon>
        <taxon>Cucujiformia</taxon>
        <taxon>Nitidulidae</taxon>
        <taxon>Meligethinae</taxon>
        <taxon>Brassicogethes</taxon>
    </lineage>
</organism>
<dbReference type="Gene3D" id="3.40.50.720">
    <property type="entry name" value="NAD(P)-binding Rossmann-like Domain"/>
    <property type="match status" value="1"/>
</dbReference>
<keyword evidence="1" id="KW-0560">Oxidoreductase</keyword>
<protein>
    <submittedName>
        <fullName evidence="3">Uncharacterized protein</fullName>
    </submittedName>
</protein>
<reference evidence="3" key="1">
    <citation type="submission" date="2021-12" db="EMBL/GenBank/DDBJ databases">
        <authorList>
            <person name="King R."/>
        </authorList>
    </citation>
    <scope>NUCLEOTIDE SEQUENCE</scope>
</reference>
<dbReference type="PANTHER" id="PTHR43157:SF31">
    <property type="entry name" value="PHOSPHATIDYLINOSITOL-GLYCAN BIOSYNTHESIS CLASS F PROTEIN"/>
    <property type="match status" value="1"/>
</dbReference>